<comment type="caution">
    <text evidence="8">The sequence shown here is derived from an EMBL/GenBank/DDBJ whole genome shotgun (WGS) entry which is preliminary data.</text>
</comment>
<dbReference type="Proteomes" id="UP001255856">
    <property type="component" value="Unassembled WGS sequence"/>
</dbReference>
<feature type="domain" description="Helicase C-terminal" evidence="7">
    <location>
        <begin position="1473"/>
        <end position="1621"/>
    </location>
</feature>
<dbReference type="EMBL" id="JASFZW010000010">
    <property type="protein sequence ID" value="KAK2076336.1"/>
    <property type="molecule type" value="Genomic_DNA"/>
</dbReference>
<proteinExistence type="predicted"/>
<keyword evidence="9" id="KW-1185">Reference proteome</keyword>
<dbReference type="Gene3D" id="3.40.50.10810">
    <property type="entry name" value="Tandem AAA-ATPase domain"/>
    <property type="match status" value="1"/>
</dbReference>
<feature type="region of interest" description="Disordered" evidence="5">
    <location>
        <begin position="311"/>
        <end position="334"/>
    </location>
</feature>
<dbReference type="InterPro" id="IPR022707">
    <property type="entry name" value="Mot1_central_dom"/>
</dbReference>
<dbReference type="Pfam" id="PF00176">
    <property type="entry name" value="SNF2-rel_dom"/>
    <property type="match status" value="1"/>
</dbReference>
<dbReference type="InterPro" id="IPR027417">
    <property type="entry name" value="P-loop_NTPase"/>
</dbReference>
<dbReference type="InterPro" id="IPR000330">
    <property type="entry name" value="SNF2_N"/>
</dbReference>
<organism evidence="8 9">
    <name type="scientific">Prototheca wickerhamii</name>
    <dbReference type="NCBI Taxonomy" id="3111"/>
    <lineage>
        <taxon>Eukaryota</taxon>
        <taxon>Viridiplantae</taxon>
        <taxon>Chlorophyta</taxon>
        <taxon>core chlorophytes</taxon>
        <taxon>Trebouxiophyceae</taxon>
        <taxon>Chlorellales</taxon>
        <taxon>Chlorellaceae</taxon>
        <taxon>Prototheca</taxon>
    </lineage>
</organism>
<dbReference type="InterPro" id="IPR044972">
    <property type="entry name" value="Mot1"/>
</dbReference>
<evidence type="ECO:0000256" key="5">
    <source>
        <dbReference type="SAM" id="MobiDB-lite"/>
    </source>
</evidence>
<feature type="compositionally biased region" description="Polar residues" evidence="5">
    <location>
        <begin position="1457"/>
        <end position="1469"/>
    </location>
</feature>
<dbReference type="SUPFAM" id="SSF48371">
    <property type="entry name" value="ARM repeat"/>
    <property type="match status" value="1"/>
</dbReference>
<dbReference type="InterPro" id="IPR016024">
    <property type="entry name" value="ARM-type_fold"/>
</dbReference>
<keyword evidence="3" id="KW-0238">DNA-binding</keyword>
<dbReference type="Pfam" id="PF12054">
    <property type="entry name" value="DUF3535"/>
    <property type="match status" value="1"/>
</dbReference>
<feature type="region of interest" description="Disordered" evidence="5">
    <location>
        <begin position="190"/>
        <end position="218"/>
    </location>
</feature>
<reference evidence="8" key="1">
    <citation type="submission" date="2021-01" db="EMBL/GenBank/DDBJ databases">
        <authorList>
            <person name="Eckstrom K.M.E."/>
        </authorList>
    </citation>
    <scope>NUCLEOTIDE SEQUENCE</scope>
    <source>
        <strain evidence="8">UVCC 0001</strain>
    </source>
</reference>
<dbReference type="InterPro" id="IPR011989">
    <property type="entry name" value="ARM-like"/>
</dbReference>
<feature type="region of interest" description="Disordered" evidence="5">
    <location>
        <begin position="968"/>
        <end position="988"/>
    </location>
</feature>
<keyword evidence="2" id="KW-0547">Nucleotide-binding</keyword>
<evidence type="ECO:0000313" key="8">
    <source>
        <dbReference type="EMBL" id="KAK2076336.1"/>
    </source>
</evidence>
<name>A0AAD9MM44_PROWI</name>
<feature type="domain" description="Helicase ATP-binding" evidence="6">
    <location>
        <begin position="1117"/>
        <end position="1294"/>
    </location>
</feature>
<keyword evidence="1" id="KW-0378">Hydrolase</keyword>
<dbReference type="SUPFAM" id="SSF52540">
    <property type="entry name" value="P-loop containing nucleoside triphosphate hydrolases"/>
    <property type="match status" value="2"/>
</dbReference>
<dbReference type="InterPro" id="IPR014001">
    <property type="entry name" value="Helicase_ATP-bd"/>
</dbReference>
<evidence type="ECO:0000256" key="1">
    <source>
        <dbReference type="ARBA" id="ARBA00022801"/>
    </source>
</evidence>
<dbReference type="SMART" id="SM00487">
    <property type="entry name" value="DEXDc"/>
    <property type="match status" value="1"/>
</dbReference>
<keyword evidence="2" id="KW-0347">Helicase</keyword>
<sequence>MAKPGSGTRLEKLLDLIECGSCQENRFAAGDQIISILASHPEQVPDVLQAVSTRLASPHWDARVAAARCLGAAARRFPGWTPQAMARSIGVQDAAYVELLQESWASDEDDAPLLPGFDVAELLQRAPPLVASSGEEFAASAAAGGLAAQRSALRQKLGLGGALGNLVDDRELAPDAEMARVPSARLRLAASRRQKRHGGAQQGGDAKRRTLSADDEAPSAGAESISLSALRSELAAAAEVFGPVAGGEEGWAAVQAGEWALQRVWTATVPGLLSPRWETRHGAAAALRDVLREAAGAAGVVAPVAPAAGWWPAGPGARRSRPGPRPPDVRAALPGGDRALARCAARCWPRSRSTASPTLWATPRWARSGRRPRRRSARCAPALPPPRLAAALRALRALARCDVWQARHGALLGVRYAVGALPGAGSGADGAGAQGRITPLSTGPGSPRGLCELLLQTFLEALADADDDVRSAAADALALLAPHLEPTEAAAAWDRVLVLLPGLDALSPAAGPFLSLARALATGPGGGARARREGGERTATTTDESCAAVEEISACLLALAPRLALEPRASEDRLVARVETLWRRLVDAGNWSLRSGTEEVQLDDDQASPPAWVSDAIAALWKAGLAGPGGRPGAGVEALPPSDFEELVPGRLACGRAFGYLAESLEKRHASGASLRAAQASLRDAFAHHLSAHRPARVLVAAAALLAWSERGASAAAAEVAAAAAATLGEAPAPPLGVSAALNPYIQPLMAALRREPCEPLQRLAARGVAHLVVELGDKGPGDKILKNLVGFACTEPAGEPLTLEQILDSGELAMSGRRAPAAAPAAGKGKDGAAAAAAAAASAAATEVTRRGGEAALVALCQVAGDTLFDGAAPGLLEVHVVAPLRAALAAKDAEPESLRPVGQGAVAAARVVETLAPCLTDGRWRASSPAAPPTRCPRCGSCLARCRSRRSRRSWPRRARSPPWRAARRRACSAPRSRTASRASTRWTRRRARGGLVLIACVLQALGPAVIPYLPLVARPLLGRMSDGQADLRRLAAACFAAVVAVLPLSTPTVEAEKKEAGFLDRLMGGAGAALESDDETQSLNPDEAARRAPGGATLALAPRPYQRQGMAWLDFLRCAGLHGILADDMGLGKTLQATAAVAAAHRDEAAASSREARAARPSLVLCPSTLVAHWAYEIGKNLAPESALRVLPYAGSPAEKAAIAARLQAADGAFDVAVASYESLRADSAVFTAIDWLYVVADEGHVLGGGSARLAAAARALRCQHRLLLTGTPVQNGTGVLALEALHRAVAPFVLRRTKGQVLSDLPPKILQDIRCTPTPLQRYLLARIQDAVGGDAQVVEKRSAPSAVASLVAMRKLCTHPALLLEGGAIQMDEAARAAVRGALPREGAGVAATREAELAALRADLAQAPKLAALAELLREAGLGRKGGAEGRDVEVACGDAEDGVAAKTGSRRASTPDNGSPITSPDDANDDRDDAGHRVLIFAQLRGSLDLVESLVLRPLGIASVRIDGAVDAGERFRRAQRFNADPTLGAMLLTTGVGGLGLNLTAADTVVFLEHDWNPSRDLQAMDRAHRLGQRRAVNVYRLLLESTIEEEIMGLQAFKTQVARAVIGADGAAGATPGGAGALDAVGAAARRALEDRAPAPAPKPGLAGMLAELQDLDQVDEQYASQFGNSG</sequence>
<evidence type="ECO:0000256" key="4">
    <source>
        <dbReference type="PROSITE-ProRule" id="PRU00103"/>
    </source>
</evidence>
<dbReference type="GO" id="GO:0004386">
    <property type="term" value="F:helicase activity"/>
    <property type="evidence" value="ECO:0007669"/>
    <property type="project" value="UniProtKB-KW"/>
</dbReference>
<feature type="repeat" description="HEAT" evidence="4">
    <location>
        <begin position="454"/>
        <end position="491"/>
    </location>
</feature>
<dbReference type="PROSITE" id="PS51194">
    <property type="entry name" value="HELICASE_CTER"/>
    <property type="match status" value="1"/>
</dbReference>
<evidence type="ECO:0000259" key="7">
    <source>
        <dbReference type="PROSITE" id="PS51194"/>
    </source>
</evidence>
<dbReference type="GO" id="GO:0017025">
    <property type="term" value="F:TBP-class protein binding"/>
    <property type="evidence" value="ECO:0007669"/>
    <property type="project" value="InterPro"/>
</dbReference>
<dbReference type="SMART" id="SM00490">
    <property type="entry name" value="HELICc"/>
    <property type="match status" value="1"/>
</dbReference>
<dbReference type="GO" id="GO:0003677">
    <property type="term" value="F:DNA binding"/>
    <property type="evidence" value="ECO:0007669"/>
    <property type="project" value="UniProtKB-KW"/>
</dbReference>
<dbReference type="PANTHER" id="PTHR36498">
    <property type="entry name" value="TATA-BINDING PROTEIN-ASSOCIATED FACTOR 172"/>
    <property type="match status" value="1"/>
</dbReference>
<feature type="region of interest" description="Disordered" evidence="5">
    <location>
        <begin position="1077"/>
        <end position="1098"/>
    </location>
</feature>
<dbReference type="Pfam" id="PF00271">
    <property type="entry name" value="Helicase_C"/>
    <property type="match status" value="1"/>
</dbReference>
<evidence type="ECO:0000313" key="9">
    <source>
        <dbReference type="Proteomes" id="UP001255856"/>
    </source>
</evidence>
<dbReference type="CDD" id="cd18793">
    <property type="entry name" value="SF2_C_SNF"/>
    <property type="match status" value="1"/>
</dbReference>
<protein>
    <submittedName>
        <fullName evidence="8">Uncharacterized protein</fullName>
    </submittedName>
</protein>
<dbReference type="InterPro" id="IPR001650">
    <property type="entry name" value="Helicase_C-like"/>
</dbReference>
<keyword evidence="2" id="KW-0067">ATP-binding</keyword>
<dbReference type="InterPro" id="IPR049730">
    <property type="entry name" value="SNF2/RAD54-like_C"/>
</dbReference>
<dbReference type="InterPro" id="IPR021133">
    <property type="entry name" value="HEAT_type_2"/>
</dbReference>
<dbReference type="Gene3D" id="3.40.50.300">
    <property type="entry name" value="P-loop containing nucleotide triphosphate hydrolases"/>
    <property type="match status" value="1"/>
</dbReference>
<accession>A0AAD9MM44</accession>
<gene>
    <name evidence="8" type="ORF">QBZ16_000861</name>
</gene>
<evidence type="ECO:0000256" key="3">
    <source>
        <dbReference type="ARBA" id="ARBA00023125"/>
    </source>
</evidence>
<dbReference type="InterPro" id="IPR038718">
    <property type="entry name" value="SNF2-like_sf"/>
</dbReference>
<feature type="region of interest" description="Disordered" evidence="5">
    <location>
        <begin position="1450"/>
        <end position="1477"/>
    </location>
</feature>
<feature type="region of interest" description="Disordered" evidence="5">
    <location>
        <begin position="523"/>
        <end position="542"/>
    </location>
</feature>
<dbReference type="Gene3D" id="1.25.10.10">
    <property type="entry name" value="Leucine-rich Repeat Variant"/>
    <property type="match status" value="2"/>
</dbReference>
<dbReference type="GO" id="GO:0016887">
    <property type="term" value="F:ATP hydrolysis activity"/>
    <property type="evidence" value="ECO:0007669"/>
    <property type="project" value="InterPro"/>
</dbReference>
<dbReference type="PROSITE" id="PS50077">
    <property type="entry name" value="HEAT_REPEAT"/>
    <property type="match status" value="1"/>
</dbReference>
<dbReference type="PROSITE" id="PS51192">
    <property type="entry name" value="HELICASE_ATP_BIND_1"/>
    <property type="match status" value="1"/>
</dbReference>
<feature type="compositionally biased region" description="Low complexity" evidence="5">
    <location>
        <begin position="974"/>
        <end position="988"/>
    </location>
</feature>
<dbReference type="GO" id="GO:0005524">
    <property type="term" value="F:ATP binding"/>
    <property type="evidence" value="ECO:0007669"/>
    <property type="project" value="InterPro"/>
</dbReference>
<dbReference type="PANTHER" id="PTHR36498:SF1">
    <property type="entry name" value="TATA-BINDING PROTEIN-ASSOCIATED FACTOR 172"/>
    <property type="match status" value="1"/>
</dbReference>
<evidence type="ECO:0000256" key="2">
    <source>
        <dbReference type="ARBA" id="ARBA00022806"/>
    </source>
</evidence>
<evidence type="ECO:0000259" key="6">
    <source>
        <dbReference type="PROSITE" id="PS51192"/>
    </source>
</evidence>